<keyword evidence="2" id="KW-1185">Reference proteome</keyword>
<evidence type="ECO:0000313" key="2">
    <source>
        <dbReference type="Proteomes" id="UP001550535"/>
    </source>
</evidence>
<evidence type="ECO:0000313" key="1">
    <source>
        <dbReference type="EMBL" id="MEU2122033.1"/>
    </source>
</evidence>
<evidence type="ECO:0008006" key="3">
    <source>
        <dbReference type="Google" id="ProtNLM"/>
    </source>
</evidence>
<proteinExistence type="predicted"/>
<dbReference type="RefSeq" id="WP_357805379.1">
    <property type="nucleotide sequence ID" value="NZ_JBEYBM010000011.1"/>
</dbReference>
<reference evidence="1 2" key="1">
    <citation type="submission" date="2024-06" db="EMBL/GenBank/DDBJ databases">
        <title>The Natural Products Discovery Center: Release of the First 8490 Sequenced Strains for Exploring Actinobacteria Biosynthetic Diversity.</title>
        <authorList>
            <person name="Kalkreuter E."/>
            <person name="Kautsar S.A."/>
            <person name="Yang D."/>
            <person name="Bader C.D."/>
            <person name="Teijaro C.N."/>
            <person name="Fluegel L."/>
            <person name="Davis C.M."/>
            <person name="Simpson J.R."/>
            <person name="Lauterbach L."/>
            <person name="Steele A.D."/>
            <person name="Gui C."/>
            <person name="Meng S."/>
            <person name="Li G."/>
            <person name="Viehrig K."/>
            <person name="Ye F."/>
            <person name="Su P."/>
            <person name="Kiefer A.F."/>
            <person name="Nichols A."/>
            <person name="Cepeda A.J."/>
            <person name="Yan W."/>
            <person name="Fan B."/>
            <person name="Jiang Y."/>
            <person name="Adhikari A."/>
            <person name="Zheng C.-J."/>
            <person name="Schuster L."/>
            <person name="Cowan T.M."/>
            <person name="Smanski M.J."/>
            <person name="Chevrette M.G."/>
            <person name="De Carvalho L.P.S."/>
            <person name="Shen B."/>
        </authorList>
    </citation>
    <scope>NUCLEOTIDE SEQUENCE [LARGE SCALE GENOMIC DNA]</scope>
    <source>
        <strain evidence="1 2">NPDC019434</strain>
    </source>
</reference>
<accession>A0ABV2X7Z4</accession>
<dbReference type="EMBL" id="JBEYBR010000017">
    <property type="protein sequence ID" value="MEU2122033.1"/>
    <property type="molecule type" value="Genomic_DNA"/>
</dbReference>
<dbReference type="Proteomes" id="UP001550535">
    <property type="component" value="Unassembled WGS sequence"/>
</dbReference>
<sequence>MTRRWFLSSVTIGAAAAAKSVTKARPTFEPKVDLIQTVDGHGTPHTLTGPPLHMLGPGDTLGFEPSMVVRREPPPGRSDAVADYLALIEFSDAALPWLFSTPAAVRMPWLTLLVLRAGEGEVRPGDPLPVIDVPAAARPNLAEAASWVHVEARVEGDGPPHDAVKQDVRTGLDTVVSRVICPRKLSEGDWIACVVPTTTAGVAAGLNKDIPANGAQPAWTPGQTGVIPLPVYDWWTFGVGDGGQFETLARKINPIVAESAGLGSRLVDVRKPWPHEVPPTGTPTEVTVRVPGALRLPGPATPKETWTHQPSQETFVGHITDRVNAPAARREQLGRPPDQGPAAVAPPLYGGNHAGTERIPATGWQQSLNTQVRHRVAAAIGARFVQLEQEFLMARAWEQVGAVNAANRLLAATELAEQSGESAQSKHVATMAAAALTGLSDPMSAKVPVPAARSMREALTESAAPRGIESAGFLRLTRPRGGLARRCARVAGTETSTMATGSMLTISVGGAEVVPAKPALWLAATAAADSGPMAAAEVVTDPASLFAAQTMVALLGVQQESFAVRGAFTGGAPVAELAAVGATMSASMTGTAAPVPRPMLLRKLRRSISAEALTAPKAVEFRVAMGIDVFAGSVRTAMVPMKQQLPRVAGLIGTTALPGRTGADTRPLRPIMAHPEFGFPIAAEILERWPEWAVPGITAFPDNSATLLQVNSPFVESLLVGLNQEFNRELRWREYPTDEAGTPFSRFWPPGGAQPQYGEIALWEPEVALGEHAPALSDLLVLLVRGEVLRRYPGTVVLAAKSVDRRVESPQVQWRHPRFVLPFDERTSLFCFDLKPQQVRTEEWMFVVREPMRGTQFGFDPTTRPEFETWSDLGWDRVPLDARGFVAVRTGGVVGSPSRPDPPTWPGADSGDFARIAFQRAFQLAFSPEMMLPPQ</sequence>
<comment type="caution">
    <text evidence="1">The sequence shown here is derived from an EMBL/GenBank/DDBJ whole genome shotgun (WGS) entry which is preliminary data.</text>
</comment>
<name>A0ABV2X7Z4_9NOCA</name>
<organism evidence="1 2">
    <name type="scientific">Nocardia niwae</name>
    <dbReference type="NCBI Taxonomy" id="626084"/>
    <lineage>
        <taxon>Bacteria</taxon>
        <taxon>Bacillati</taxon>
        <taxon>Actinomycetota</taxon>
        <taxon>Actinomycetes</taxon>
        <taxon>Mycobacteriales</taxon>
        <taxon>Nocardiaceae</taxon>
        <taxon>Nocardia</taxon>
    </lineage>
</organism>
<protein>
    <recommendedName>
        <fullName evidence="3">Secreted protein</fullName>
    </recommendedName>
</protein>
<gene>
    <name evidence="1" type="ORF">ABZ507_09365</name>
</gene>